<comment type="caution">
    <text evidence="3">The sequence shown here is derived from an EMBL/GenBank/DDBJ whole genome shotgun (WGS) entry which is preliminary data.</text>
</comment>
<proteinExistence type="predicted"/>
<sequence>MTRLLALVPGLVLGLGLLAPTAADAGTGTTTAAVLRPVAPDVVPARGLVQRAMEDRVVDLVNEQRTSNGCRALKSSNRLRKAARRHTVSMAQAGVMSHQLPGEAKFSTRITRAGYRGWSLVAENIARGFSSPESVMDAWMNSPDHRHNILNCRLREIGVGVVLEDDQLWWTQDFGVR</sequence>
<dbReference type="SUPFAM" id="SSF55797">
    <property type="entry name" value="PR-1-like"/>
    <property type="match status" value="1"/>
</dbReference>
<dbReference type="CDD" id="cd05379">
    <property type="entry name" value="CAP_bacterial"/>
    <property type="match status" value="1"/>
</dbReference>
<dbReference type="InterPro" id="IPR014044">
    <property type="entry name" value="CAP_dom"/>
</dbReference>
<name>A0A852RSF9_9ACTN</name>
<evidence type="ECO:0000313" key="3">
    <source>
        <dbReference type="EMBL" id="NYD32156.1"/>
    </source>
</evidence>
<dbReference type="PANTHER" id="PTHR31157:SF1">
    <property type="entry name" value="SCP DOMAIN-CONTAINING PROTEIN"/>
    <property type="match status" value="1"/>
</dbReference>
<dbReference type="AlphaFoldDB" id="A0A852RSF9"/>
<feature type="domain" description="SCP" evidence="2">
    <location>
        <begin position="58"/>
        <end position="174"/>
    </location>
</feature>
<dbReference type="EMBL" id="JACCBF010000001">
    <property type="protein sequence ID" value="NYD32156.1"/>
    <property type="molecule type" value="Genomic_DNA"/>
</dbReference>
<dbReference type="RefSeq" id="WP_218865856.1">
    <property type="nucleotide sequence ID" value="NZ_BAABEF010000001.1"/>
</dbReference>
<keyword evidence="4" id="KW-1185">Reference proteome</keyword>
<evidence type="ECO:0000259" key="2">
    <source>
        <dbReference type="Pfam" id="PF00188"/>
    </source>
</evidence>
<protein>
    <submittedName>
        <fullName evidence="3">Uncharacterized protein YkwD</fullName>
    </submittedName>
</protein>
<dbReference type="Pfam" id="PF00188">
    <property type="entry name" value="CAP"/>
    <property type="match status" value="1"/>
</dbReference>
<feature type="chain" id="PRO_5032347345" evidence="1">
    <location>
        <begin position="26"/>
        <end position="177"/>
    </location>
</feature>
<feature type="signal peptide" evidence="1">
    <location>
        <begin position="1"/>
        <end position="25"/>
    </location>
</feature>
<keyword evidence="1" id="KW-0732">Signal</keyword>
<gene>
    <name evidence="3" type="ORF">BJ958_003702</name>
</gene>
<dbReference type="PANTHER" id="PTHR31157">
    <property type="entry name" value="SCP DOMAIN-CONTAINING PROTEIN"/>
    <property type="match status" value="1"/>
</dbReference>
<dbReference type="Gene3D" id="3.40.33.10">
    <property type="entry name" value="CAP"/>
    <property type="match status" value="1"/>
</dbReference>
<evidence type="ECO:0000256" key="1">
    <source>
        <dbReference type="SAM" id="SignalP"/>
    </source>
</evidence>
<reference evidence="3 4" key="1">
    <citation type="submission" date="2020-07" db="EMBL/GenBank/DDBJ databases">
        <title>Sequencing the genomes of 1000 actinobacteria strains.</title>
        <authorList>
            <person name="Klenk H.-P."/>
        </authorList>
    </citation>
    <scope>NUCLEOTIDE SEQUENCE [LARGE SCALE GENOMIC DNA]</scope>
    <source>
        <strain evidence="3 4">DSM 19082</strain>
    </source>
</reference>
<accession>A0A852RSF9</accession>
<organism evidence="3 4">
    <name type="scientific">Nocardioides kongjuensis</name>
    <dbReference type="NCBI Taxonomy" id="349522"/>
    <lineage>
        <taxon>Bacteria</taxon>
        <taxon>Bacillati</taxon>
        <taxon>Actinomycetota</taxon>
        <taxon>Actinomycetes</taxon>
        <taxon>Propionibacteriales</taxon>
        <taxon>Nocardioidaceae</taxon>
        <taxon>Nocardioides</taxon>
    </lineage>
</organism>
<dbReference type="Proteomes" id="UP000582231">
    <property type="component" value="Unassembled WGS sequence"/>
</dbReference>
<dbReference type="InterPro" id="IPR035940">
    <property type="entry name" value="CAP_sf"/>
</dbReference>
<evidence type="ECO:0000313" key="4">
    <source>
        <dbReference type="Proteomes" id="UP000582231"/>
    </source>
</evidence>